<reference evidence="3" key="1">
    <citation type="submission" date="2018-01" db="EMBL/GenBank/DDBJ databases">
        <authorList>
            <person name="Mao J.F."/>
        </authorList>
    </citation>
    <scope>NUCLEOTIDE SEQUENCE</scope>
    <source>
        <strain evidence="3">Huo1</strain>
        <tissue evidence="3">Leaf</tissue>
    </source>
</reference>
<dbReference type="PANTHER" id="PTHR33223:SF6">
    <property type="entry name" value="CCHC-TYPE DOMAIN-CONTAINING PROTEIN"/>
    <property type="match status" value="1"/>
</dbReference>
<sequence>MVDTRSSVSRSDDMLSRVEGLEKAVAELTVHIRSLDTSLDERILRCLEPVLRELCGPRIGETIPETHPDMSRDPVFDPNASNPIPTSGTPPTMVLPSFDGTDALGWLARAGQYFMVNKTPDASRMDLALIALSGPALPWIQNLRRRFPSLSWDQFSRELLLRFGDDSACDSYEALAATKQDGSVADYIASFESHLAQLPDLTDNQFLGFFLAKLKPHIRLQLSDPTTYSDAVKISKRVERMSTPLTCLIKNYSCNFSTQRSSIQRSSHPQAHPRPLQHPSTYSPNSTAVPNSGTPNSTFSHSDSTSSFPLSSGKRPYHRFRNMSQEEYNKHRATGTCFQCGLKYSPTHRCPPKTLQLCSMMMIKMRMRASKQGWTRISALSLVDKAVLIREAIDIDY</sequence>
<evidence type="ECO:0000256" key="1">
    <source>
        <dbReference type="SAM" id="MobiDB-lite"/>
    </source>
</evidence>
<gene>
    <name evidence="3" type="ORF">SASPL_108846</name>
</gene>
<feature type="compositionally biased region" description="Polar residues" evidence="1">
    <location>
        <begin position="278"/>
        <end position="296"/>
    </location>
</feature>
<evidence type="ECO:0000313" key="3">
    <source>
        <dbReference type="EMBL" id="KAG6430773.1"/>
    </source>
</evidence>
<proteinExistence type="predicted"/>
<dbReference type="Pfam" id="PF03732">
    <property type="entry name" value="Retrotrans_gag"/>
    <property type="match status" value="1"/>
</dbReference>
<name>A0A8X8YJK2_SALSN</name>
<evidence type="ECO:0000259" key="2">
    <source>
        <dbReference type="Pfam" id="PF03732"/>
    </source>
</evidence>
<dbReference type="AlphaFoldDB" id="A0A8X8YJK2"/>
<dbReference type="EMBL" id="PNBA02000003">
    <property type="protein sequence ID" value="KAG6430773.1"/>
    <property type="molecule type" value="Genomic_DNA"/>
</dbReference>
<reference evidence="3" key="2">
    <citation type="submission" date="2020-08" db="EMBL/GenBank/DDBJ databases">
        <title>Plant Genome Project.</title>
        <authorList>
            <person name="Zhang R.-G."/>
        </authorList>
    </citation>
    <scope>NUCLEOTIDE SEQUENCE</scope>
    <source>
        <strain evidence="3">Huo1</strain>
        <tissue evidence="3">Leaf</tissue>
    </source>
</reference>
<feature type="region of interest" description="Disordered" evidence="1">
    <location>
        <begin position="261"/>
        <end position="316"/>
    </location>
</feature>
<dbReference type="Proteomes" id="UP000298416">
    <property type="component" value="Unassembled WGS sequence"/>
</dbReference>
<evidence type="ECO:0000313" key="4">
    <source>
        <dbReference type="Proteomes" id="UP000298416"/>
    </source>
</evidence>
<dbReference type="PANTHER" id="PTHR33223">
    <property type="entry name" value="CCHC-TYPE DOMAIN-CONTAINING PROTEIN"/>
    <property type="match status" value="1"/>
</dbReference>
<organism evidence="3">
    <name type="scientific">Salvia splendens</name>
    <name type="common">Scarlet sage</name>
    <dbReference type="NCBI Taxonomy" id="180675"/>
    <lineage>
        <taxon>Eukaryota</taxon>
        <taxon>Viridiplantae</taxon>
        <taxon>Streptophyta</taxon>
        <taxon>Embryophyta</taxon>
        <taxon>Tracheophyta</taxon>
        <taxon>Spermatophyta</taxon>
        <taxon>Magnoliopsida</taxon>
        <taxon>eudicotyledons</taxon>
        <taxon>Gunneridae</taxon>
        <taxon>Pentapetalae</taxon>
        <taxon>asterids</taxon>
        <taxon>lamiids</taxon>
        <taxon>Lamiales</taxon>
        <taxon>Lamiaceae</taxon>
        <taxon>Nepetoideae</taxon>
        <taxon>Mentheae</taxon>
        <taxon>Salviinae</taxon>
        <taxon>Salvia</taxon>
        <taxon>Salvia subgen. Calosphace</taxon>
        <taxon>core Calosphace</taxon>
    </lineage>
</organism>
<keyword evidence="4" id="KW-1185">Reference proteome</keyword>
<feature type="compositionally biased region" description="Low complexity" evidence="1">
    <location>
        <begin position="297"/>
        <end position="312"/>
    </location>
</feature>
<dbReference type="InterPro" id="IPR005162">
    <property type="entry name" value="Retrotrans_gag_dom"/>
</dbReference>
<comment type="caution">
    <text evidence="3">The sequence shown here is derived from an EMBL/GenBank/DDBJ whole genome shotgun (WGS) entry which is preliminary data.</text>
</comment>
<protein>
    <recommendedName>
        <fullName evidence="2">Retrotransposon gag domain-containing protein</fullName>
    </recommendedName>
</protein>
<accession>A0A8X8YJK2</accession>
<feature type="domain" description="Retrotransposon gag" evidence="2">
    <location>
        <begin position="127"/>
        <end position="214"/>
    </location>
</feature>